<dbReference type="STRING" id="205130.ENSMAMP00000026260"/>
<dbReference type="OrthoDB" id="528704at2759"/>
<evidence type="ECO:0000313" key="2">
    <source>
        <dbReference type="Proteomes" id="UP000261640"/>
    </source>
</evidence>
<dbReference type="Gene3D" id="1.10.560.10">
    <property type="entry name" value="GroEL-like equatorial domain"/>
    <property type="match status" value="1"/>
</dbReference>
<evidence type="ECO:0000313" key="1">
    <source>
        <dbReference type="Ensembl" id="ENSMAMP00000026260.1"/>
    </source>
</evidence>
<dbReference type="GO" id="GO:1902636">
    <property type="term" value="C:kinociliary basal body"/>
    <property type="evidence" value="ECO:0007669"/>
    <property type="project" value="TreeGrafter"/>
</dbReference>
<dbReference type="GO" id="GO:0005737">
    <property type="term" value="C:cytoplasm"/>
    <property type="evidence" value="ECO:0007669"/>
    <property type="project" value="Ensembl"/>
</dbReference>
<reference evidence="1" key="1">
    <citation type="submission" date="2025-08" db="UniProtKB">
        <authorList>
            <consortium name="Ensembl"/>
        </authorList>
    </citation>
    <scope>IDENTIFICATION</scope>
</reference>
<organism evidence="1 2">
    <name type="scientific">Mastacembelus armatus</name>
    <name type="common">zig-zag eel</name>
    <dbReference type="NCBI Taxonomy" id="205130"/>
    <lineage>
        <taxon>Eukaryota</taxon>
        <taxon>Metazoa</taxon>
        <taxon>Chordata</taxon>
        <taxon>Craniata</taxon>
        <taxon>Vertebrata</taxon>
        <taxon>Euteleostomi</taxon>
        <taxon>Actinopterygii</taxon>
        <taxon>Neopterygii</taxon>
        <taxon>Teleostei</taxon>
        <taxon>Neoteleostei</taxon>
        <taxon>Acanthomorphata</taxon>
        <taxon>Anabantaria</taxon>
        <taxon>Synbranchiformes</taxon>
        <taxon>Mastacembelidae</taxon>
        <taxon>Mastacembelus</taxon>
    </lineage>
</organism>
<dbReference type="Pfam" id="PF00118">
    <property type="entry name" value="Cpn60_TCP1"/>
    <property type="match status" value="1"/>
</dbReference>
<dbReference type="GO" id="GO:0001947">
    <property type="term" value="P:heart looping"/>
    <property type="evidence" value="ECO:0007669"/>
    <property type="project" value="Ensembl"/>
</dbReference>
<dbReference type="AlphaFoldDB" id="A0A3Q3SKG3"/>
<dbReference type="Gene3D" id="3.50.7.10">
    <property type="entry name" value="GroEL"/>
    <property type="match status" value="1"/>
</dbReference>
<dbReference type="Ensembl" id="ENSMAMT00000026933.2">
    <property type="protein sequence ID" value="ENSMAMP00000026260.1"/>
    <property type="gene ID" value="ENSMAMG00000017612.2"/>
</dbReference>
<dbReference type="GO" id="GO:0043010">
    <property type="term" value="P:camera-type eye development"/>
    <property type="evidence" value="ECO:0007669"/>
    <property type="project" value="Ensembl"/>
</dbReference>
<dbReference type="RefSeq" id="XP_026165655.1">
    <property type="nucleotide sequence ID" value="XM_026309870.2"/>
</dbReference>
<dbReference type="GO" id="GO:0005634">
    <property type="term" value="C:nucleus"/>
    <property type="evidence" value="ECO:0007669"/>
    <property type="project" value="Ensembl"/>
</dbReference>
<dbReference type="GO" id="GO:0006457">
    <property type="term" value="P:protein folding"/>
    <property type="evidence" value="ECO:0007669"/>
    <property type="project" value="InterPro"/>
</dbReference>
<dbReference type="InterPro" id="IPR027410">
    <property type="entry name" value="TCP-1-like_intermed_sf"/>
</dbReference>
<dbReference type="InterPro" id="IPR027409">
    <property type="entry name" value="GroEL-like_apical_dom_sf"/>
</dbReference>
<dbReference type="GO" id="GO:0032402">
    <property type="term" value="P:melanosome transport"/>
    <property type="evidence" value="ECO:0007669"/>
    <property type="project" value="Ensembl"/>
</dbReference>
<accession>A0A3Q3SKG3</accession>
<dbReference type="GeneID" id="113132062"/>
<reference evidence="1" key="2">
    <citation type="submission" date="2025-09" db="UniProtKB">
        <authorList>
            <consortium name="Ensembl"/>
        </authorList>
    </citation>
    <scope>IDENTIFICATION</scope>
</reference>
<dbReference type="GO" id="GO:0070121">
    <property type="term" value="P:Kupffer's vesicle development"/>
    <property type="evidence" value="ECO:0007669"/>
    <property type="project" value="Ensembl"/>
</dbReference>
<keyword evidence="2" id="KW-1185">Reference proteome</keyword>
<dbReference type="CTD" id="8195"/>
<dbReference type="InterPro" id="IPR002423">
    <property type="entry name" value="Cpn60/GroEL/TCP-1"/>
</dbReference>
<dbReference type="Proteomes" id="UP000261640">
    <property type="component" value="Unplaced"/>
</dbReference>
<dbReference type="InterPro" id="IPR027413">
    <property type="entry name" value="GROEL-like_equatorial_sf"/>
</dbReference>
<sequence>MARRVKKAPSVCTDLPLDTADVCAKLHLLRQLLGSCFGPTGRLKQVHNNIGGHVVTTSTSSVLLPAISSSQPFVNMIKTSILNHVSRFSDCGLFAAVFCLALIERAKRSALRESVAVKVNRHLLGLCTRYLQREDCGCKVKLDFCSIHNLITLARSVISSKPACVLTESETLHLSKLAVQAFLLTVPCDNPGTVSLGKTVTVPVEGHSVLHSAVFPGLLLGITDVFCLSKVDNLNSAPLIMVLFSASLAGDLCELGDGTIEVHPGADTDSQILDQLLELGKQAVKDEVKLFVCQKVIHPVLQQYLKSHGVVVIERLGISLMDPLIELTGAQPVATLHTTIPAKAYGKVRGLSIRQFGSNTMLHLHPYAESAICTMILCHRNETMLSELKVVCQKTEHVLRLTLREPFALLGGGCTETHLAAYIRHESMNEVTEIASALGCSQTEYLIGVEGFCCSLESVVTALEHNNGNSLVDLTHAHHWTLSADVMKEQMEDSFAFCGCGLVQTSSSKKWTYINTKYTEFAPAPLSRDTILQPCVLDSFTAKLNAFQVAVETANLALDVRYIIQDVN</sequence>
<protein>
    <submittedName>
        <fullName evidence="1">MKKS centrosomal shuttling protein</fullName>
    </submittedName>
</protein>
<dbReference type="SUPFAM" id="SSF52029">
    <property type="entry name" value="GroEL apical domain-like"/>
    <property type="match status" value="1"/>
</dbReference>
<dbReference type="InterPro" id="IPR028790">
    <property type="entry name" value="MKKS"/>
</dbReference>
<dbReference type="PANTHER" id="PTHR46787:SF1">
    <property type="entry name" value="MOLECULAR CHAPERONE MKKS"/>
    <property type="match status" value="1"/>
</dbReference>
<dbReference type="GeneTree" id="ENSGT00390000007214"/>
<dbReference type="GO" id="GO:0051877">
    <property type="term" value="P:pigment granule aggregation in cell center"/>
    <property type="evidence" value="ECO:0007669"/>
    <property type="project" value="Ensembl"/>
</dbReference>
<dbReference type="GO" id="GO:0005524">
    <property type="term" value="F:ATP binding"/>
    <property type="evidence" value="ECO:0007669"/>
    <property type="project" value="InterPro"/>
</dbReference>
<dbReference type="GO" id="GO:0051131">
    <property type="term" value="P:chaperone-mediated protein complex assembly"/>
    <property type="evidence" value="ECO:0007669"/>
    <property type="project" value="TreeGrafter"/>
</dbReference>
<dbReference type="GO" id="GO:0060271">
    <property type="term" value="P:cilium assembly"/>
    <property type="evidence" value="ECO:0007669"/>
    <property type="project" value="Ensembl"/>
</dbReference>
<dbReference type="GO" id="GO:0051082">
    <property type="term" value="F:unfolded protein binding"/>
    <property type="evidence" value="ECO:0007669"/>
    <property type="project" value="InterPro"/>
</dbReference>
<name>A0A3Q3SKG3_9TELE</name>
<dbReference type="SUPFAM" id="SSF48592">
    <property type="entry name" value="GroEL equatorial domain-like"/>
    <property type="match status" value="1"/>
</dbReference>
<dbReference type="GO" id="GO:0060027">
    <property type="term" value="P:convergent extension involved in gastrulation"/>
    <property type="evidence" value="ECO:0007669"/>
    <property type="project" value="Ensembl"/>
</dbReference>
<dbReference type="GO" id="GO:0048839">
    <property type="term" value="P:inner ear development"/>
    <property type="evidence" value="ECO:0007669"/>
    <property type="project" value="Ensembl"/>
</dbReference>
<dbReference type="Gene3D" id="3.30.260.10">
    <property type="entry name" value="TCP-1-like chaperonin intermediate domain"/>
    <property type="match status" value="1"/>
</dbReference>
<dbReference type="InParanoid" id="A0A3Q3SKG3"/>
<dbReference type="PANTHER" id="PTHR46787">
    <property type="entry name" value="SYNDROMES PUTATIVE CHAPERONIN-RELATED"/>
    <property type="match status" value="1"/>
</dbReference>
<proteinExistence type="predicted"/>